<evidence type="ECO:0000256" key="1">
    <source>
        <dbReference type="ARBA" id="ARBA00004496"/>
    </source>
</evidence>
<dbReference type="InterPro" id="IPR036615">
    <property type="entry name" value="Mur_ligase_C_dom_sf"/>
</dbReference>
<dbReference type="Pfam" id="PF08245">
    <property type="entry name" value="Mur_ligase_M"/>
    <property type="match status" value="1"/>
</dbReference>
<evidence type="ECO:0000256" key="13">
    <source>
        <dbReference type="ARBA" id="ARBA00047833"/>
    </source>
</evidence>
<dbReference type="Proteomes" id="UP000582837">
    <property type="component" value="Unassembled WGS sequence"/>
</dbReference>
<dbReference type="Gene3D" id="3.40.1190.10">
    <property type="entry name" value="Mur-like, catalytic domain"/>
    <property type="match status" value="1"/>
</dbReference>
<evidence type="ECO:0000256" key="7">
    <source>
        <dbReference type="ARBA" id="ARBA00022741"/>
    </source>
</evidence>
<comment type="catalytic activity">
    <reaction evidence="13 14">
        <text>UDP-N-acetyl-alpha-D-muramate + L-alanine + ATP = UDP-N-acetyl-alpha-D-muramoyl-L-alanine + ADP + phosphate + H(+)</text>
        <dbReference type="Rhea" id="RHEA:23372"/>
        <dbReference type="ChEBI" id="CHEBI:15378"/>
        <dbReference type="ChEBI" id="CHEBI:30616"/>
        <dbReference type="ChEBI" id="CHEBI:43474"/>
        <dbReference type="ChEBI" id="CHEBI:57972"/>
        <dbReference type="ChEBI" id="CHEBI:70757"/>
        <dbReference type="ChEBI" id="CHEBI:83898"/>
        <dbReference type="ChEBI" id="CHEBI:456216"/>
        <dbReference type="EC" id="6.3.2.8"/>
    </reaction>
</comment>
<evidence type="ECO:0000313" key="18">
    <source>
        <dbReference type="EMBL" id="MBB6072804.1"/>
    </source>
</evidence>
<dbReference type="GO" id="GO:0005737">
    <property type="term" value="C:cytoplasm"/>
    <property type="evidence" value="ECO:0007669"/>
    <property type="project" value="UniProtKB-SubCell"/>
</dbReference>
<feature type="binding site" evidence="14">
    <location>
        <begin position="120"/>
        <end position="126"/>
    </location>
    <ligand>
        <name>ATP</name>
        <dbReference type="ChEBI" id="CHEBI:30616"/>
    </ligand>
</feature>
<dbReference type="InterPro" id="IPR036565">
    <property type="entry name" value="Mur-like_cat_sf"/>
</dbReference>
<comment type="caution">
    <text evidence="18">The sequence shown here is derived from an EMBL/GenBank/DDBJ whole genome shotgun (WGS) entry which is preliminary data.</text>
</comment>
<keyword evidence="9 14" id="KW-0133">Cell shape</keyword>
<evidence type="ECO:0000256" key="12">
    <source>
        <dbReference type="ARBA" id="ARBA00023316"/>
    </source>
</evidence>
<dbReference type="SUPFAM" id="SSF53244">
    <property type="entry name" value="MurD-like peptide ligases, peptide-binding domain"/>
    <property type="match status" value="1"/>
</dbReference>
<keyword evidence="7 14" id="KW-0547">Nucleotide-binding</keyword>
<sequence>MSTEFDLVELAKQGPIHFMGIGGAGMSPLAEMALLAGARVTGCDSSPGPATQRLEERGAVVYQGHDASHAADCAALVMTAAVPDDHPELAAARARGIPVLKRAEALGAIVNHGTVVGIAGTHGKTTTTTLTTAVLAAAGVNPTGFVGARVPAWNGNLHPGGDRVYVVEADEYDRSFHQLRPNVAVVTTLEADHLDIYGSLQAIEEAFDIFAASVPDDGLIACCADDHGAARLAARLPGGPERVMTYGLNAGSMLRAEDLRLSPSGAEFTVRERGVVLGTARLNAPGEHNVRNALAAIAVGRRFGAEWDAIAKGLASYAGVDRRFEQIGEAAGILFVDDYAHHPTEVRATLGAARAGYADRRIVAVFQPHLYSRTRDFAAEFGQALAAADVVFLTDVYAAREKPIDGVTGQMIVDTATAAGVAVRYVPVRAEVVDAVAAELRGGDLCLTLGAGNLDMAARELHQRFSGARG</sequence>
<comment type="subcellular location">
    <subcellularLocation>
        <location evidence="1 14">Cytoplasm</location>
    </subcellularLocation>
</comment>
<organism evidence="18 19">
    <name type="scientific">Longimicrobium terrae</name>
    <dbReference type="NCBI Taxonomy" id="1639882"/>
    <lineage>
        <taxon>Bacteria</taxon>
        <taxon>Pseudomonadati</taxon>
        <taxon>Gemmatimonadota</taxon>
        <taxon>Longimicrobiia</taxon>
        <taxon>Longimicrobiales</taxon>
        <taxon>Longimicrobiaceae</taxon>
        <taxon>Longimicrobium</taxon>
    </lineage>
</organism>
<feature type="domain" description="Mur ligase N-terminal catalytic" evidence="15">
    <location>
        <begin position="16"/>
        <end position="112"/>
    </location>
</feature>
<accession>A0A841H485</accession>
<gene>
    <name evidence="14" type="primary">murC</name>
    <name evidence="18" type="ORF">HNQ61_004468</name>
</gene>
<dbReference type="InterPro" id="IPR005758">
    <property type="entry name" value="UDP-N-AcMur_Ala_ligase_MurC"/>
</dbReference>
<evidence type="ECO:0000259" key="15">
    <source>
        <dbReference type="Pfam" id="PF01225"/>
    </source>
</evidence>
<evidence type="ECO:0000259" key="16">
    <source>
        <dbReference type="Pfam" id="PF02875"/>
    </source>
</evidence>
<dbReference type="EMBL" id="JACHIA010000018">
    <property type="protein sequence ID" value="MBB6072804.1"/>
    <property type="molecule type" value="Genomic_DNA"/>
</dbReference>
<dbReference type="GO" id="GO:0009252">
    <property type="term" value="P:peptidoglycan biosynthetic process"/>
    <property type="evidence" value="ECO:0007669"/>
    <property type="project" value="UniProtKB-UniRule"/>
</dbReference>
<dbReference type="InterPro" id="IPR000713">
    <property type="entry name" value="Mur_ligase_N"/>
</dbReference>
<dbReference type="Gene3D" id="3.40.50.720">
    <property type="entry name" value="NAD(P)-binding Rossmann-like Domain"/>
    <property type="match status" value="1"/>
</dbReference>
<dbReference type="Pfam" id="PF02875">
    <property type="entry name" value="Mur_ligase_C"/>
    <property type="match status" value="1"/>
</dbReference>
<evidence type="ECO:0000256" key="5">
    <source>
        <dbReference type="ARBA" id="ARBA00022598"/>
    </source>
</evidence>
<evidence type="ECO:0000256" key="11">
    <source>
        <dbReference type="ARBA" id="ARBA00023306"/>
    </source>
</evidence>
<dbReference type="Gene3D" id="3.90.190.20">
    <property type="entry name" value="Mur ligase, C-terminal domain"/>
    <property type="match status" value="1"/>
</dbReference>
<dbReference type="HAMAP" id="MF_00046">
    <property type="entry name" value="MurC"/>
    <property type="match status" value="1"/>
</dbReference>
<dbReference type="GO" id="GO:0008360">
    <property type="term" value="P:regulation of cell shape"/>
    <property type="evidence" value="ECO:0007669"/>
    <property type="project" value="UniProtKB-KW"/>
</dbReference>
<dbReference type="PANTHER" id="PTHR43445">
    <property type="entry name" value="UDP-N-ACETYLMURAMATE--L-ALANINE LIGASE-RELATED"/>
    <property type="match status" value="1"/>
</dbReference>
<comment type="pathway">
    <text evidence="2 14">Cell wall biogenesis; peptidoglycan biosynthesis.</text>
</comment>
<dbReference type="GO" id="GO:0051301">
    <property type="term" value="P:cell division"/>
    <property type="evidence" value="ECO:0007669"/>
    <property type="project" value="UniProtKB-KW"/>
</dbReference>
<name>A0A841H485_9BACT</name>
<dbReference type="SUPFAM" id="SSF53623">
    <property type="entry name" value="MurD-like peptide ligases, catalytic domain"/>
    <property type="match status" value="1"/>
</dbReference>
<dbReference type="EC" id="6.3.2.8" evidence="3 14"/>
<dbReference type="GO" id="GO:0071555">
    <property type="term" value="P:cell wall organization"/>
    <property type="evidence" value="ECO:0007669"/>
    <property type="project" value="UniProtKB-KW"/>
</dbReference>
<evidence type="ECO:0000256" key="8">
    <source>
        <dbReference type="ARBA" id="ARBA00022840"/>
    </source>
</evidence>
<evidence type="ECO:0000256" key="3">
    <source>
        <dbReference type="ARBA" id="ARBA00012211"/>
    </source>
</evidence>
<evidence type="ECO:0000256" key="9">
    <source>
        <dbReference type="ARBA" id="ARBA00022960"/>
    </source>
</evidence>
<keyword evidence="12 14" id="KW-0961">Cell wall biogenesis/degradation</keyword>
<keyword evidence="6 14" id="KW-0132">Cell division</keyword>
<dbReference type="InterPro" id="IPR004101">
    <property type="entry name" value="Mur_ligase_C"/>
</dbReference>
<dbReference type="InterPro" id="IPR050061">
    <property type="entry name" value="MurCDEF_pg_biosynth"/>
</dbReference>
<evidence type="ECO:0000256" key="4">
    <source>
        <dbReference type="ARBA" id="ARBA00022490"/>
    </source>
</evidence>
<comment type="similarity">
    <text evidence="14">Belongs to the MurCDEF family.</text>
</comment>
<dbReference type="AlphaFoldDB" id="A0A841H485"/>
<dbReference type="SUPFAM" id="SSF51984">
    <property type="entry name" value="MurCD N-terminal domain"/>
    <property type="match status" value="1"/>
</dbReference>
<dbReference type="PANTHER" id="PTHR43445:SF3">
    <property type="entry name" value="UDP-N-ACETYLMURAMATE--L-ALANINE LIGASE"/>
    <property type="match status" value="1"/>
</dbReference>
<keyword evidence="11 14" id="KW-0131">Cell cycle</keyword>
<keyword evidence="19" id="KW-1185">Reference proteome</keyword>
<evidence type="ECO:0000259" key="17">
    <source>
        <dbReference type="Pfam" id="PF08245"/>
    </source>
</evidence>
<keyword evidence="10 14" id="KW-0573">Peptidoglycan synthesis</keyword>
<dbReference type="Pfam" id="PF01225">
    <property type="entry name" value="Mur_ligase"/>
    <property type="match status" value="1"/>
</dbReference>
<comment type="function">
    <text evidence="14">Cell wall formation.</text>
</comment>
<evidence type="ECO:0000256" key="2">
    <source>
        <dbReference type="ARBA" id="ARBA00004752"/>
    </source>
</evidence>
<dbReference type="UniPathway" id="UPA00219"/>
<dbReference type="GO" id="GO:0005524">
    <property type="term" value="F:ATP binding"/>
    <property type="evidence" value="ECO:0007669"/>
    <property type="project" value="UniProtKB-UniRule"/>
</dbReference>
<feature type="domain" description="Mur ligase central" evidence="17">
    <location>
        <begin position="118"/>
        <end position="299"/>
    </location>
</feature>
<proteinExistence type="inferred from homology"/>
<keyword evidence="8 14" id="KW-0067">ATP-binding</keyword>
<evidence type="ECO:0000256" key="10">
    <source>
        <dbReference type="ARBA" id="ARBA00022984"/>
    </source>
</evidence>
<feature type="domain" description="Mur ligase C-terminal" evidence="16">
    <location>
        <begin position="322"/>
        <end position="452"/>
    </location>
</feature>
<dbReference type="NCBIfam" id="TIGR01082">
    <property type="entry name" value="murC"/>
    <property type="match status" value="1"/>
</dbReference>
<evidence type="ECO:0000256" key="14">
    <source>
        <dbReference type="HAMAP-Rule" id="MF_00046"/>
    </source>
</evidence>
<keyword evidence="5 14" id="KW-0436">Ligase</keyword>
<protein>
    <recommendedName>
        <fullName evidence="3 14">UDP-N-acetylmuramate--L-alanine ligase</fullName>
        <ecNumber evidence="3 14">6.3.2.8</ecNumber>
    </recommendedName>
    <alternativeName>
        <fullName evidence="14">UDP-N-acetylmuramoyl-L-alanine synthetase</fullName>
    </alternativeName>
</protein>
<dbReference type="GO" id="GO:0008763">
    <property type="term" value="F:UDP-N-acetylmuramate-L-alanine ligase activity"/>
    <property type="evidence" value="ECO:0007669"/>
    <property type="project" value="UniProtKB-UniRule"/>
</dbReference>
<dbReference type="InterPro" id="IPR013221">
    <property type="entry name" value="Mur_ligase_cen"/>
</dbReference>
<evidence type="ECO:0000313" key="19">
    <source>
        <dbReference type="Proteomes" id="UP000582837"/>
    </source>
</evidence>
<evidence type="ECO:0000256" key="6">
    <source>
        <dbReference type="ARBA" id="ARBA00022618"/>
    </source>
</evidence>
<dbReference type="RefSeq" id="WP_170035473.1">
    <property type="nucleotide sequence ID" value="NZ_JABDTL010000001.1"/>
</dbReference>
<keyword evidence="4 14" id="KW-0963">Cytoplasm</keyword>
<reference evidence="18 19" key="1">
    <citation type="submission" date="2020-08" db="EMBL/GenBank/DDBJ databases">
        <title>Genomic Encyclopedia of Type Strains, Phase IV (KMG-IV): sequencing the most valuable type-strain genomes for metagenomic binning, comparative biology and taxonomic classification.</title>
        <authorList>
            <person name="Goeker M."/>
        </authorList>
    </citation>
    <scope>NUCLEOTIDE SEQUENCE [LARGE SCALE GENOMIC DNA]</scope>
    <source>
        <strain evidence="18 19">DSM 29007</strain>
    </source>
</reference>